<dbReference type="Proteomes" id="UP000070299">
    <property type="component" value="Unassembled WGS sequence"/>
</dbReference>
<dbReference type="InterPro" id="IPR007813">
    <property type="entry name" value="PilN"/>
</dbReference>
<evidence type="ECO:0000256" key="2">
    <source>
        <dbReference type="SAM" id="Phobius"/>
    </source>
</evidence>
<name>A0A136A1S5_9ALTE</name>
<proteinExistence type="predicted"/>
<dbReference type="GO" id="GO:0043683">
    <property type="term" value="P:type IV pilus assembly"/>
    <property type="evidence" value="ECO:0007669"/>
    <property type="project" value="TreeGrafter"/>
</dbReference>
<protein>
    <submittedName>
        <fullName evidence="3">Pilus assembly protein CpaD</fullName>
    </submittedName>
</protein>
<feature type="coiled-coil region" evidence="1">
    <location>
        <begin position="64"/>
        <end position="91"/>
    </location>
</feature>
<dbReference type="OrthoDB" id="5296173at2"/>
<evidence type="ECO:0000256" key="1">
    <source>
        <dbReference type="SAM" id="Coils"/>
    </source>
</evidence>
<accession>A0A136A1S5</accession>
<dbReference type="PANTHER" id="PTHR40278">
    <property type="entry name" value="DNA UTILIZATION PROTEIN HOFN"/>
    <property type="match status" value="1"/>
</dbReference>
<dbReference type="Pfam" id="PF05137">
    <property type="entry name" value="PilN"/>
    <property type="match status" value="1"/>
</dbReference>
<dbReference type="PANTHER" id="PTHR40278:SF2">
    <property type="entry name" value="TYPE IV PILUS INNER MEMBRANE COMPONENT PILN"/>
    <property type="match status" value="1"/>
</dbReference>
<feature type="transmembrane region" description="Helical" evidence="2">
    <location>
        <begin position="21"/>
        <end position="43"/>
    </location>
</feature>
<keyword evidence="2" id="KW-0812">Transmembrane</keyword>
<keyword evidence="2" id="KW-1133">Transmembrane helix</keyword>
<dbReference type="RefSeq" id="WP_068376303.1">
    <property type="nucleotide sequence ID" value="NZ_LSNE01000005.1"/>
</dbReference>
<sequence length="194" mass="21590">MAHINLLPWRESLRVEQKRNYLTMLAGIAIVGLGLMFGVGTVVDNMITNQGKRNQFIDTQIVSLDAQIEKIKDIKKDKEAIEQRMALIEQLEASRNAVPRVLDELVKLVPPGLSFRSFSRKGNQIEILGVSESNNRLADFMRQLEQSKVFSSGVLSSIVADTSALEAVSDFKLTFTINPSVAPDFSKINAEVKQ</sequence>
<comment type="caution">
    <text evidence="3">The sequence shown here is derived from an EMBL/GenBank/DDBJ whole genome shotgun (WGS) entry which is preliminary data.</text>
</comment>
<keyword evidence="4" id="KW-1185">Reference proteome</keyword>
<evidence type="ECO:0000313" key="4">
    <source>
        <dbReference type="Proteomes" id="UP000070299"/>
    </source>
</evidence>
<gene>
    <name evidence="3" type="ORF">AX660_13640</name>
</gene>
<dbReference type="EMBL" id="LSNE01000005">
    <property type="protein sequence ID" value="KXI29186.1"/>
    <property type="molecule type" value="Genomic_DNA"/>
</dbReference>
<dbReference type="AlphaFoldDB" id="A0A136A1S5"/>
<dbReference type="GO" id="GO:0043107">
    <property type="term" value="P:type IV pilus-dependent motility"/>
    <property type="evidence" value="ECO:0007669"/>
    <property type="project" value="TreeGrafter"/>
</dbReference>
<keyword evidence="2" id="KW-0472">Membrane</keyword>
<keyword evidence="1" id="KW-0175">Coiled coil</keyword>
<organism evidence="3 4">
    <name type="scientific">Paraglaciecola hydrolytica</name>
    <dbReference type="NCBI Taxonomy" id="1799789"/>
    <lineage>
        <taxon>Bacteria</taxon>
        <taxon>Pseudomonadati</taxon>
        <taxon>Pseudomonadota</taxon>
        <taxon>Gammaproteobacteria</taxon>
        <taxon>Alteromonadales</taxon>
        <taxon>Alteromonadaceae</taxon>
        <taxon>Paraglaciecola</taxon>
    </lineage>
</organism>
<evidence type="ECO:0000313" key="3">
    <source>
        <dbReference type="EMBL" id="KXI29186.1"/>
    </source>
</evidence>
<reference evidence="4" key="1">
    <citation type="submission" date="2016-02" db="EMBL/GenBank/DDBJ databases">
        <authorList>
            <person name="Schultz-Johansen M."/>
            <person name="Glaring M.A."/>
            <person name="Bech P.K."/>
            <person name="Stougaard P."/>
        </authorList>
    </citation>
    <scope>NUCLEOTIDE SEQUENCE [LARGE SCALE GENOMIC DNA]</scope>
    <source>
        <strain evidence="4">S66</strain>
    </source>
</reference>
<dbReference type="STRING" id="1799789.AX660_13640"/>
<dbReference type="InterPro" id="IPR052534">
    <property type="entry name" value="Extracell_DNA_Util/SecSys_Comp"/>
</dbReference>